<dbReference type="PRINTS" id="PR00149">
    <property type="entry name" value="FUMRATELYASE"/>
</dbReference>
<dbReference type="GO" id="GO:0006099">
    <property type="term" value="P:tricarboxylic acid cycle"/>
    <property type="evidence" value="ECO:0007669"/>
    <property type="project" value="InterPro"/>
</dbReference>
<feature type="domain" description="Fumarate lyase N-terminal" evidence="2">
    <location>
        <begin position="16"/>
        <end position="346"/>
    </location>
</feature>
<protein>
    <submittedName>
        <fullName evidence="4">Aspartate ammonia-lyase</fullName>
        <ecNumber evidence="4">4.3.1.1</ecNumber>
    </submittedName>
</protein>
<gene>
    <name evidence="4" type="ORF">DWY20_14490</name>
</gene>
<dbReference type="FunFam" id="1.10.275.10:FF:000001">
    <property type="entry name" value="Fumarate hydratase, mitochondrial"/>
    <property type="match status" value="1"/>
</dbReference>
<keyword evidence="1 4" id="KW-0456">Lyase</keyword>
<dbReference type="InterPro" id="IPR020557">
    <property type="entry name" value="Fumarate_lyase_CS"/>
</dbReference>
<proteinExistence type="predicted"/>
<dbReference type="AlphaFoldDB" id="A0A412G790"/>
<sequence>MENIKNTRTEHDLLGTRELPADALYGIQTLRGIENFSISKFKLQDYPLFIHGLAYTKLAAAKANNALGLVSDEQLKSIEAACKDILDGKYHDQFQVDMIQGGAGTSTNMNANEVIANIALLHLGKKAGEYEFCSPHDTINRSQSTNDAYPTAIHMGLYASHLKFLPHLEALIEALQKKGDEFAHIIKMGRTQLEDAVPMTLGQTFYGFASILRNEIKHLNEAAADFLVVNMGSTAIGTGICSEPGYAEKTIEALKEITGWEVSLADDWVGATSDTSCMVGYMSALKRVAVKINKICNDLRLLASGPRCGFGEINLPARQPGSSIMPGKVNPVIPEVMSQIAFKVMGNELCVTMAGEASQMELNAMEPIMAQCCFESIDLLINGFDTLRTLCIDGITANEEACRNEVKRSIGVVTALNPYIGYDHSTYIAKKAMETGRSVYDLVLEEGILTQEDLDTILDPKNMIKPVKLDIKARK</sequence>
<dbReference type="InterPro" id="IPR000362">
    <property type="entry name" value="Fumarate_lyase_fam"/>
</dbReference>
<dbReference type="Gene3D" id="1.10.275.10">
    <property type="entry name" value="Fumarase/aspartase (N-terminal domain)"/>
    <property type="match status" value="1"/>
</dbReference>
<dbReference type="Pfam" id="PF00206">
    <property type="entry name" value="Lyase_1"/>
    <property type="match status" value="1"/>
</dbReference>
<dbReference type="SUPFAM" id="SSF48557">
    <property type="entry name" value="L-aspartase-like"/>
    <property type="match status" value="1"/>
</dbReference>
<dbReference type="CDD" id="cd01357">
    <property type="entry name" value="Aspartase"/>
    <property type="match status" value="1"/>
</dbReference>
<comment type="caution">
    <text evidence="4">The sequence shown here is derived from an EMBL/GenBank/DDBJ whole genome shotgun (WGS) entry which is preliminary data.</text>
</comment>
<dbReference type="GO" id="GO:0005829">
    <property type="term" value="C:cytosol"/>
    <property type="evidence" value="ECO:0007669"/>
    <property type="project" value="TreeGrafter"/>
</dbReference>
<dbReference type="InterPro" id="IPR051546">
    <property type="entry name" value="Aspartate_Ammonia-Lyase"/>
</dbReference>
<dbReference type="GeneID" id="79860632"/>
<dbReference type="NCBIfam" id="NF008909">
    <property type="entry name" value="PRK12273.1"/>
    <property type="match status" value="1"/>
</dbReference>
<dbReference type="Gene3D" id="1.20.200.10">
    <property type="entry name" value="Fumarase/aspartase (Central domain)"/>
    <property type="match status" value="1"/>
</dbReference>
<dbReference type="PANTHER" id="PTHR42696">
    <property type="entry name" value="ASPARTATE AMMONIA-LYASE"/>
    <property type="match status" value="1"/>
</dbReference>
<dbReference type="Gene3D" id="1.10.40.30">
    <property type="entry name" value="Fumarase/aspartase (C-terminal domain)"/>
    <property type="match status" value="1"/>
</dbReference>
<dbReference type="EC" id="4.3.1.1" evidence="4"/>
<dbReference type="GO" id="GO:0006531">
    <property type="term" value="P:aspartate metabolic process"/>
    <property type="evidence" value="ECO:0007669"/>
    <property type="project" value="TreeGrafter"/>
</dbReference>
<evidence type="ECO:0000259" key="2">
    <source>
        <dbReference type="Pfam" id="PF00206"/>
    </source>
</evidence>
<dbReference type="FunFam" id="1.10.40.30:FF:000002">
    <property type="entry name" value="Fumarate hydratase class II"/>
    <property type="match status" value="1"/>
</dbReference>
<dbReference type="FunFam" id="1.20.200.10:FF:000001">
    <property type="entry name" value="Fumarate hydratase, mitochondrial"/>
    <property type="match status" value="1"/>
</dbReference>
<dbReference type="InterPro" id="IPR024083">
    <property type="entry name" value="Fumarase/histidase_N"/>
</dbReference>
<evidence type="ECO:0000256" key="1">
    <source>
        <dbReference type="ARBA" id="ARBA00023239"/>
    </source>
</evidence>
<dbReference type="EMBL" id="QRUU01000128">
    <property type="protein sequence ID" value="RGR88865.1"/>
    <property type="molecule type" value="Genomic_DNA"/>
</dbReference>
<reference evidence="4 5" key="1">
    <citation type="submission" date="2018-08" db="EMBL/GenBank/DDBJ databases">
        <title>A genome reference for cultivated species of the human gut microbiota.</title>
        <authorList>
            <person name="Zou Y."/>
            <person name="Xue W."/>
            <person name="Luo G."/>
        </authorList>
    </citation>
    <scope>NUCLEOTIDE SEQUENCE [LARGE SCALE GENOMIC DNA]</scope>
    <source>
        <strain evidence="4 5">AF24-2</strain>
    </source>
</reference>
<dbReference type="PROSITE" id="PS00163">
    <property type="entry name" value="FUMARATE_LYASES"/>
    <property type="match status" value="1"/>
</dbReference>
<dbReference type="PANTHER" id="PTHR42696:SF2">
    <property type="entry name" value="ASPARTATE AMMONIA-LYASE"/>
    <property type="match status" value="1"/>
</dbReference>
<evidence type="ECO:0000313" key="4">
    <source>
        <dbReference type="EMBL" id="RGR88865.1"/>
    </source>
</evidence>
<evidence type="ECO:0000259" key="3">
    <source>
        <dbReference type="Pfam" id="PF10415"/>
    </source>
</evidence>
<dbReference type="Proteomes" id="UP000285864">
    <property type="component" value="Unassembled WGS sequence"/>
</dbReference>
<dbReference type="GO" id="GO:0008797">
    <property type="term" value="F:aspartate ammonia-lyase activity"/>
    <property type="evidence" value="ECO:0007669"/>
    <property type="project" value="UniProtKB-EC"/>
</dbReference>
<accession>A0A412G790</accession>
<keyword evidence="5" id="KW-1185">Reference proteome</keyword>
<organism evidence="4 5">
    <name type="scientific">Phocaeicola coprocola</name>
    <dbReference type="NCBI Taxonomy" id="310298"/>
    <lineage>
        <taxon>Bacteria</taxon>
        <taxon>Pseudomonadati</taxon>
        <taxon>Bacteroidota</taxon>
        <taxon>Bacteroidia</taxon>
        <taxon>Bacteroidales</taxon>
        <taxon>Bacteroidaceae</taxon>
        <taxon>Phocaeicola</taxon>
    </lineage>
</organism>
<evidence type="ECO:0000313" key="5">
    <source>
        <dbReference type="Proteomes" id="UP000285864"/>
    </source>
</evidence>
<feature type="domain" description="Fumarase C C-terminal" evidence="3">
    <location>
        <begin position="413"/>
        <end position="465"/>
    </location>
</feature>
<dbReference type="Pfam" id="PF10415">
    <property type="entry name" value="FumaraseC_C"/>
    <property type="match status" value="1"/>
</dbReference>
<name>A0A412G790_9BACT</name>
<dbReference type="InterPro" id="IPR022761">
    <property type="entry name" value="Fumarate_lyase_N"/>
</dbReference>
<dbReference type="InterPro" id="IPR008948">
    <property type="entry name" value="L-Aspartase-like"/>
</dbReference>
<dbReference type="RefSeq" id="WP_007569444.1">
    <property type="nucleotide sequence ID" value="NZ_CABKNL010000030.1"/>
</dbReference>
<dbReference type="InterPro" id="IPR018951">
    <property type="entry name" value="Fumarase_C_C"/>
</dbReference>